<keyword evidence="5" id="KW-0732">Signal</keyword>
<reference evidence="6" key="1">
    <citation type="journal article" date="2021" name="PeerJ">
        <title>Extensive microbial diversity within the chicken gut microbiome revealed by metagenomics and culture.</title>
        <authorList>
            <person name="Gilroy R."/>
            <person name="Ravi A."/>
            <person name="Getino M."/>
            <person name="Pursley I."/>
            <person name="Horton D.L."/>
            <person name="Alikhan N.F."/>
            <person name="Baker D."/>
            <person name="Gharbi K."/>
            <person name="Hall N."/>
            <person name="Watson M."/>
            <person name="Adriaenssens E.M."/>
            <person name="Foster-Nyarko E."/>
            <person name="Jarju S."/>
            <person name="Secka A."/>
            <person name="Antonio M."/>
            <person name="Oren A."/>
            <person name="Chaudhuri R.R."/>
            <person name="La Ragione R."/>
            <person name="Hildebrand F."/>
            <person name="Pallen M.J."/>
        </authorList>
    </citation>
    <scope>NUCLEOTIDE SEQUENCE</scope>
    <source>
        <strain evidence="6">9264</strain>
    </source>
</reference>
<feature type="chain" id="PRO_5038613371" evidence="5">
    <location>
        <begin position="29"/>
        <end position="266"/>
    </location>
</feature>
<dbReference type="InterPro" id="IPR002110">
    <property type="entry name" value="Ankyrin_rpt"/>
</dbReference>
<dbReference type="AlphaFoldDB" id="A0A9D2U929"/>
<organism evidence="6 7">
    <name type="scientific">Candidatus Paenalcaligenes intestinipullorum</name>
    <dbReference type="NCBI Taxonomy" id="2838718"/>
    <lineage>
        <taxon>Bacteria</taxon>
        <taxon>Pseudomonadati</taxon>
        <taxon>Pseudomonadota</taxon>
        <taxon>Betaproteobacteria</taxon>
        <taxon>Burkholderiales</taxon>
        <taxon>Alcaligenaceae</taxon>
        <taxon>Paenalcaligenes</taxon>
    </lineage>
</organism>
<dbReference type="SUPFAM" id="SSF48403">
    <property type="entry name" value="Ankyrin repeat"/>
    <property type="match status" value="1"/>
</dbReference>
<dbReference type="Pfam" id="PF12796">
    <property type="entry name" value="Ank_2"/>
    <property type="match status" value="1"/>
</dbReference>
<dbReference type="PRINTS" id="PR01415">
    <property type="entry name" value="ANKYRIN"/>
</dbReference>
<reference evidence="6" key="2">
    <citation type="submission" date="2021-04" db="EMBL/GenBank/DDBJ databases">
        <authorList>
            <person name="Gilroy R."/>
        </authorList>
    </citation>
    <scope>NUCLEOTIDE SEQUENCE</scope>
    <source>
        <strain evidence="6">9264</strain>
    </source>
</reference>
<feature type="region of interest" description="Disordered" evidence="4">
    <location>
        <begin position="217"/>
        <end position="266"/>
    </location>
</feature>
<dbReference type="Gene3D" id="1.25.40.20">
    <property type="entry name" value="Ankyrin repeat-containing domain"/>
    <property type="match status" value="3"/>
</dbReference>
<dbReference type="SMART" id="SM00248">
    <property type="entry name" value="ANK"/>
    <property type="match status" value="3"/>
</dbReference>
<accession>A0A9D2U929</accession>
<dbReference type="EMBL" id="DWUQ01000065">
    <property type="protein sequence ID" value="HJD44044.1"/>
    <property type="molecule type" value="Genomic_DNA"/>
</dbReference>
<evidence type="ECO:0000256" key="1">
    <source>
        <dbReference type="ARBA" id="ARBA00022737"/>
    </source>
</evidence>
<dbReference type="PANTHER" id="PTHR24171:SF8">
    <property type="entry name" value="BRCA1-ASSOCIATED RING DOMAIN PROTEIN 1"/>
    <property type="match status" value="1"/>
</dbReference>
<dbReference type="InterPro" id="IPR036770">
    <property type="entry name" value="Ankyrin_rpt-contain_sf"/>
</dbReference>
<keyword evidence="1" id="KW-0677">Repeat</keyword>
<dbReference type="GO" id="GO:0004842">
    <property type="term" value="F:ubiquitin-protein transferase activity"/>
    <property type="evidence" value="ECO:0007669"/>
    <property type="project" value="TreeGrafter"/>
</dbReference>
<evidence type="ECO:0000313" key="7">
    <source>
        <dbReference type="Proteomes" id="UP000823889"/>
    </source>
</evidence>
<evidence type="ECO:0000256" key="5">
    <source>
        <dbReference type="SAM" id="SignalP"/>
    </source>
</evidence>
<evidence type="ECO:0000256" key="3">
    <source>
        <dbReference type="PROSITE-ProRule" id="PRU00023"/>
    </source>
</evidence>
<protein>
    <submittedName>
        <fullName evidence="6">Ankyrin repeat domain-containing protein</fullName>
    </submittedName>
</protein>
<feature type="signal peptide" evidence="5">
    <location>
        <begin position="1"/>
        <end position="28"/>
    </location>
</feature>
<evidence type="ECO:0000256" key="2">
    <source>
        <dbReference type="ARBA" id="ARBA00023043"/>
    </source>
</evidence>
<dbReference type="GO" id="GO:0085020">
    <property type="term" value="P:protein K6-linked ubiquitination"/>
    <property type="evidence" value="ECO:0007669"/>
    <property type="project" value="TreeGrafter"/>
</dbReference>
<sequence length="266" mass="28771">MINFPPSFRWLQAASAALLLSVSVSTQAASAQWWNDIVNDRQDAVLRELAKGQDPNAQHEGQPAAMYAIQQDSWRVYDLLSQHRQFDWNQANTNNETVLMYLAIVGDQARVNTAIAQGAEVKRLGWTPLHYAASKGHTDIAQLLLQHGALVNAPAPDGTTPLMMAALSGSRDMVTALIRAGADPRAENLQGLTAADWAENNNHSQLAQELNRLASGATQATTVKQPSASPESAPSATAPYSASKREADAPASEGSSSRYFDFERFN</sequence>
<dbReference type="Proteomes" id="UP000823889">
    <property type="component" value="Unassembled WGS sequence"/>
</dbReference>
<keyword evidence="2 3" id="KW-0040">ANK repeat</keyword>
<name>A0A9D2U929_9BURK</name>
<evidence type="ECO:0000313" key="6">
    <source>
        <dbReference type="EMBL" id="HJD44044.1"/>
    </source>
</evidence>
<dbReference type="PROSITE" id="PS50088">
    <property type="entry name" value="ANK_REPEAT"/>
    <property type="match status" value="2"/>
</dbReference>
<proteinExistence type="predicted"/>
<feature type="compositionally biased region" description="Low complexity" evidence="4">
    <location>
        <begin position="226"/>
        <end position="242"/>
    </location>
</feature>
<feature type="repeat" description="ANK" evidence="3">
    <location>
        <begin position="124"/>
        <end position="156"/>
    </location>
</feature>
<dbReference type="PROSITE" id="PS50297">
    <property type="entry name" value="ANK_REP_REGION"/>
    <property type="match status" value="2"/>
</dbReference>
<feature type="repeat" description="ANK" evidence="3">
    <location>
        <begin position="157"/>
        <end position="189"/>
    </location>
</feature>
<dbReference type="PANTHER" id="PTHR24171">
    <property type="entry name" value="ANKYRIN REPEAT DOMAIN-CONTAINING PROTEIN 39-RELATED"/>
    <property type="match status" value="1"/>
</dbReference>
<evidence type="ECO:0000256" key="4">
    <source>
        <dbReference type="SAM" id="MobiDB-lite"/>
    </source>
</evidence>
<comment type="caution">
    <text evidence="6">The sequence shown here is derived from an EMBL/GenBank/DDBJ whole genome shotgun (WGS) entry which is preliminary data.</text>
</comment>
<gene>
    <name evidence="6" type="ORF">H9906_03340</name>
</gene>